<dbReference type="SUPFAM" id="SSF52047">
    <property type="entry name" value="RNI-like"/>
    <property type="match status" value="1"/>
</dbReference>
<name>A0A4R0R4H7_9APHY</name>
<evidence type="ECO:0008006" key="3">
    <source>
        <dbReference type="Google" id="ProtNLM"/>
    </source>
</evidence>
<protein>
    <recommendedName>
        <fullName evidence="3">F-box domain-containing protein</fullName>
    </recommendedName>
</protein>
<reference evidence="1 2" key="1">
    <citation type="submission" date="2018-11" db="EMBL/GenBank/DDBJ databases">
        <title>Genome assembly of Steccherinum ochraceum LE-BIN_3174, the white-rot fungus of the Steccherinaceae family (The Residual Polyporoid clade, Polyporales, Basidiomycota).</title>
        <authorList>
            <person name="Fedorova T.V."/>
            <person name="Glazunova O.A."/>
            <person name="Landesman E.O."/>
            <person name="Moiseenko K.V."/>
            <person name="Psurtseva N.V."/>
            <person name="Savinova O.S."/>
            <person name="Shakhova N.V."/>
            <person name="Tyazhelova T.V."/>
            <person name="Vasina D.V."/>
        </authorList>
    </citation>
    <scope>NUCLEOTIDE SEQUENCE [LARGE SCALE GENOMIC DNA]</scope>
    <source>
        <strain evidence="1 2">LE-BIN_3174</strain>
    </source>
</reference>
<dbReference type="AlphaFoldDB" id="A0A4R0R4H7"/>
<dbReference type="InterPro" id="IPR032675">
    <property type="entry name" value="LRR_dom_sf"/>
</dbReference>
<evidence type="ECO:0000313" key="1">
    <source>
        <dbReference type="EMBL" id="TCD62230.1"/>
    </source>
</evidence>
<keyword evidence="2" id="KW-1185">Reference proteome</keyword>
<comment type="caution">
    <text evidence="1">The sequence shown here is derived from an EMBL/GenBank/DDBJ whole genome shotgun (WGS) entry which is preliminary data.</text>
</comment>
<gene>
    <name evidence="1" type="ORF">EIP91_007209</name>
</gene>
<accession>A0A4R0R4H7</accession>
<evidence type="ECO:0000313" key="2">
    <source>
        <dbReference type="Proteomes" id="UP000292702"/>
    </source>
</evidence>
<dbReference type="EMBL" id="RWJN01000391">
    <property type="protein sequence ID" value="TCD62230.1"/>
    <property type="molecule type" value="Genomic_DNA"/>
</dbReference>
<proteinExistence type="predicted"/>
<organism evidence="1 2">
    <name type="scientific">Steccherinum ochraceum</name>
    <dbReference type="NCBI Taxonomy" id="92696"/>
    <lineage>
        <taxon>Eukaryota</taxon>
        <taxon>Fungi</taxon>
        <taxon>Dikarya</taxon>
        <taxon>Basidiomycota</taxon>
        <taxon>Agaricomycotina</taxon>
        <taxon>Agaricomycetes</taxon>
        <taxon>Polyporales</taxon>
        <taxon>Steccherinaceae</taxon>
        <taxon>Steccherinum</taxon>
    </lineage>
</organism>
<sequence>MFPSSQQLFDRAIISFHSSIKSMLLSMQPRSAKSSMTILGAPQDQSMRLNLDVLLNIAPYTLSVSDTGDVDRTDLCNLMLTCRSLYDFSAGLLLEGKVPLGTTLSKVDSFCDFILRDSSGARARSVRWLSVPRIQKPPQFDETGLWDSRIPTAKLVDVLRRLQSLEHLELHDTEVFLLLAGRSDVRNALTSLRNVNHLCMRRTRYEPTPLLEAYSTSLKTLSIHWVDEPEHDDADGLFYALAQHAQNVTRLALFNILCFDAYEKQNPNVEVLFVNEASLRVPETRIVSPFTNLQRLHVDMAPCDGMGQPLVRRETLLSLANDLQEIHSLRVFSFAITLFLSPHHQVEQDLSDFIAHLLSTVRSVELLARDAAGSDSHGKRRYRCHSR</sequence>
<dbReference type="Proteomes" id="UP000292702">
    <property type="component" value="Unassembled WGS sequence"/>
</dbReference>
<dbReference type="Gene3D" id="3.80.10.10">
    <property type="entry name" value="Ribonuclease Inhibitor"/>
    <property type="match status" value="1"/>
</dbReference>